<dbReference type="GO" id="GO:0045936">
    <property type="term" value="P:negative regulation of phosphate metabolic process"/>
    <property type="evidence" value="ECO:0007669"/>
    <property type="project" value="InterPro"/>
</dbReference>
<dbReference type="Proteomes" id="UP000255103">
    <property type="component" value="Unassembled WGS sequence"/>
</dbReference>
<dbReference type="PROSITE" id="PS51257">
    <property type="entry name" value="PROKAR_LIPOPROTEIN"/>
    <property type="match status" value="1"/>
</dbReference>
<dbReference type="EMBL" id="UGHX01000001">
    <property type="protein sequence ID" value="STP11399.1"/>
    <property type="molecule type" value="Genomic_DNA"/>
</dbReference>
<dbReference type="Gene3D" id="1.20.58.220">
    <property type="entry name" value="Phosphate transport system protein phou homolog 2, domain 2"/>
    <property type="match status" value="1"/>
</dbReference>
<dbReference type="InterPro" id="IPR028366">
    <property type="entry name" value="PhoU"/>
</dbReference>
<comment type="similarity">
    <text evidence="1">Belongs to the PhoU family.</text>
</comment>
<organism evidence="4 5">
    <name type="scientific">Helicobacter cinaedi</name>
    <dbReference type="NCBI Taxonomy" id="213"/>
    <lineage>
        <taxon>Bacteria</taxon>
        <taxon>Pseudomonadati</taxon>
        <taxon>Campylobacterota</taxon>
        <taxon>Epsilonproteobacteria</taxon>
        <taxon>Campylobacterales</taxon>
        <taxon>Helicobacteraceae</taxon>
        <taxon>Helicobacter</taxon>
    </lineage>
</organism>
<feature type="domain" description="PhoU" evidence="2">
    <location>
        <begin position="17"/>
        <end position="100"/>
    </location>
</feature>
<dbReference type="RefSeq" id="WP_002957049.1">
    <property type="nucleotide sequence ID" value="NZ_AP017374.1"/>
</dbReference>
<dbReference type="GO" id="GO:0030643">
    <property type="term" value="P:intracellular phosphate ion homeostasis"/>
    <property type="evidence" value="ECO:0007669"/>
    <property type="project" value="InterPro"/>
</dbReference>
<dbReference type="SUPFAM" id="SSF109755">
    <property type="entry name" value="PhoU-like"/>
    <property type="match status" value="1"/>
</dbReference>
<accession>A0A2Z5V148</accession>
<dbReference type="InterPro" id="IPR038078">
    <property type="entry name" value="PhoU-like_sf"/>
</dbReference>
<dbReference type="PANTHER" id="PTHR42930">
    <property type="entry name" value="PHOSPHATE-SPECIFIC TRANSPORT SYSTEM ACCESSORY PROTEIN PHOU"/>
    <property type="match status" value="1"/>
</dbReference>
<evidence type="ECO:0000313" key="6">
    <source>
        <dbReference type="Proteomes" id="UP000255335"/>
    </source>
</evidence>
<sequence length="190" mass="22354">MRDIYLAQLNDLEAQFNTMLTLSCDALHYGADFQSTKSLEEMELIVERLNTLEKDIFHSCEMLILKQQPVAQDLEFITRTIKQIHDLRRMGEISLNSAKIIAQMPKECMLDLLEKMANLLFEMFDAFKDSNIQRVEEIENLMDSCFRQMKEQIAQKLQDSYLNAHWWLEILMLSKYFEKIADHISAMAYA</sequence>
<dbReference type="Proteomes" id="UP000255335">
    <property type="component" value="Unassembled WGS sequence"/>
</dbReference>
<dbReference type="STRING" id="1172562.HCN_0445"/>
<gene>
    <name evidence="4" type="primary">phoU</name>
    <name evidence="4" type="ORF">NCTC12219_01289</name>
    <name evidence="3" type="ORF">NCTC12221_00474</name>
</gene>
<dbReference type="InterPro" id="IPR026022">
    <property type="entry name" value="PhoU_dom"/>
</dbReference>
<protein>
    <submittedName>
        <fullName evidence="4">Phosphate uptake regulator</fullName>
    </submittedName>
</protein>
<evidence type="ECO:0000313" key="3">
    <source>
        <dbReference type="EMBL" id="STP09045.1"/>
    </source>
</evidence>
<reference evidence="5 6" key="1">
    <citation type="submission" date="2018-06" db="EMBL/GenBank/DDBJ databases">
        <authorList>
            <consortium name="Pathogen Informatics"/>
            <person name="Doyle S."/>
        </authorList>
    </citation>
    <scope>NUCLEOTIDE SEQUENCE [LARGE SCALE GENOMIC DNA]</scope>
    <source>
        <strain evidence="4 5">NCTC12219</strain>
        <strain evidence="3 6">NCTC12221</strain>
    </source>
</reference>
<name>A0A2Z5V148_9HELI</name>
<feature type="domain" description="PhoU" evidence="2">
    <location>
        <begin position="109"/>
        <end position="188"/>
    </location>
</feature>
<proteinExistence type="inferred from homology"/>
<evidence type="ECO:0000259" key="2">
    <source>
        <dbReference type="Pfam" id="PF01895"/>
    </source>
</evidence>
<evidence type="ECO:0000313" key="4">
    <source>
        <dbReference type="EMBL" id="STP11399.1"/>
    </source>
</evidence>
<dbReference type="EMBL" id="UGHZ01000001">
    <property type="protein sequence ID" value="STP09045.1"/>
    <property type="molecule type" value="Genomic_DNA"/>
</dbReference>
<dbReference type="AlphaFoldDB" id="A0A2Z5V148"/>
<evidence type="ECO:0000256" key="1">
    <source>
        <dbReference type="ARBA" id="ARBA00008107"/>
    </source>
</evidence>
<dbReference type="Pfam" id="PF01895">
    <property type="entry name" value="PhoU"/>
    <property type="match status" value="2"/>
</dbReference>
<dbReference type="GeneID" id="66538934"/>
<evidence type="ECO:0000313" key="5">
    <source>
        <dbReference type="Proteomes" id="UP000255103"/>
    </source>
</evidence>
<dbReference type="PANTHER" id="PTHR42930:SF3">
    <property type="entry name" value="PHOSPHATE-SPECIFIC TRANSPORT SYSTEM ACCESSORY PROTEIN PHOU"/>
    <property type="match status" value="1"/>
</dbReference>